<accession>A0ABR6QZZ1</accession>
<reference evidence="1 2" key="1">
    <citation type="submission" date="2020-08" db="EMBL/GenBank/DDBJ databases">
        <title>Genomic Encyclopedia of Type Strains, Phase IV (KMG-V): Genome sequencing to study the core and pangenomes of soil and plant-associated prokaryotes.</title>
        <authorList>
            <person name="Whitman W."/>
        </authorList>
    </citation>
    <scope>NUCLEOTIDE SEQUENCE [LARGE SCALE GENOMIC DNA]</scope>
    <source>
        <strain evidence="1 2">SEMIA 4059</strain>
    </source>
</reference>
<dbReference type="Proteomes" id="UP000526625">
    <property type="component" value="Unassembled WGS sequence"/>
</dbReference>
<gene>
    <name evidence="1" type="ORF">GGD45_002880</name>
</gene>
<dbReference type="EMBL" id="JACHBF010000007">
    <property type="protein sequence ID" value="MBB6492473.1"/>
    <property type="molecule type" value="Genomic_DNA"/>
</dbReference>
<proteinExistence type="predicted"/>
<organism evidence="1 2">
    <name type="scientific">Rhizobium tropici</name>
    <dbReference type="NCBI Taxonomy" id="398"/>
    <lineage>
        <taxon>Bacteria</taxon>
        <taxon>Pseudomonadati</taxon>
        <taxon>Pseudomonadota</taxon>
        <taxon>Alphaproteobacteria</taxon>
        <taxon>Hyphomicrobiales</taxon>
        <taxon>Rhizobiaceae</taxon>
        <taxon>Rhizobium/Agrobacterium group</taxon>
        <taxon>Rhizobium</taxon>
    </lineage>
</organism>
<evidence type="ECO:0000313" key="2">
    <source>
        <dbReference type="Proteomes" id="UP000526625"/>
    </source>
</evidence>
<keyword evidence="2" id="KW-1185">Reference proteome</keyword>
<comment type="caution">
    <text evidence="1">The sequence shown here is derived from an EMBL/GenBank/DDBJ whole genome shotgun (WGS) entry which is preliminary data.</text>
</comment>
<sequence>MELHSLPVLMKRVSASFIYASPLIRSGVPMSKSILKDNINHVFQKSRSSISIH</sequence>
<protein>
    <submittedName>
        <fullName evidence="1">Uncharacterized protein</fullName>
    </submittedName>
</protein>
<evidence type="ECO:0000313" key="1">
    <source>
        <dbReference type="EMBL" id="MBB6492473.1"/>
    </source>
</evidence>
<name>A0ABR6QZZ1_RHITR</name>